<dbReference type="EMBL" id="CP013355">
    <property type="protein sequence ID" value="AMC11953.1"/>
    <property type="molecule type" value="Genomic_DNA"/>
</dbReference>
<organism evidence="2 3">
    <name type="scientific">Lutibacter profundi</name>
    <dbReference type="NCBI Taxonomy" id="1622118"/>
    <lineage>
        <taxon>Bacteria</taxon>
        <taxon>Pseudomonadati</taxon>
        <taxon>Bacteroidota</taxon>
        <taxon>Flavobacteriia</taxon>
        <taxon>Flavobacteriales</taxon>
        <taxon>Flavobacteriaceae</taxon>
        <taxon>Lutibacter</taxon>
    </lineage>
</organism>
<sequence length="244" mass="28037">MNKSPLKTIRTLLIIVIISSSFTSNSYSQDLTNNLKLWSGISVTYKVNEKLKIKLSELLAYNASPSNYSFSQTKIALSYKLKRRTYIGGGYVKGLFNDSNSLRRQGATDSWFNKLTVDRIYGNFSYKHNIVKRLTLKHKIEFQYFYTDLDKYKTRTIYSARIGYNVRKSSLSPYIEGQFFNYSGGVISSGIKRSRLKTGLSFKPISASRMRVSLYYISQNEFNTEELSDNDYSVLGLSLSFKIN</sequence>
<reference evidence="2 3" key="2">
    <citation type="journal article" date="2016" name="Int. J. Syst. Evol. Microbiol.">
        <title>Lutibacter profundi sp. nov., isolated from a deep-sea hydrothermal system on the Arctic Mid-Ocean Ridge and emended description of the genus Lutibacter.</title>
        <authorList>
            <person name="Le Moine Bauer S."/>
            <person name="Roalkvam I."/>
            <person name="Steen I.H."/>
            <person name="Dahle H."/>
        </authorList>
    </citation>
    <scope>NUCLEOTIDE SEQUENCE [LARGE SCALE GENOMIC DNA]</scope>
    <source>
        <strain evidence="2 3">LP1</strain>
    </source>
</reference>
<evidence type="ECO:0000256" key="1">
    <source>
        <dbReference type="SAM" id="SignalP"/>
    </source>
</evidence>
<evidence type="ECO:0000313" key="3">
    <source>
        <dbReference type="Proteomes" id="UP000059672"/>
    </source>
</evidence>
<dbReference type="KEGG" id="lut:Lupro_12040"/>
<feature type="chain" id="PRO_5007066334" description="Outer membrane protein beta-barrel domain-containing protein" evidence="1">
    <location>
        <begin position="29"/>
        <end position="244"/>
    </location>
</feature>
<name>A0A0X8G8C7_9FLAO</name>
<keyword evidence="3" id="KW-1185">Reference proteome</keyword>
<feature type="signal peptide" evidence="1">
    <location>
        <begin position="1"/>
        <end position="28"/>
    </location>
</feature>
<dbReference type="STRING" id="1622118.Lupro_12040"/>
<protein>
    <recommendedName>
        <fullName evidence="4">Outer membrane protein beta-barrel domain-containing protein</fullName>
    </recommendedName>
</protein>
<reference evidence="3" key="1">
    <citation type="submission" date="2015-12" db="EMBL/GenBank/DDBJ databases">
        <title>Complete genome sequence of Lutibacter profundus strain LP1.</title>
        <authorList>
            <person name="Wissuwa J."/>
            <person name="Le Moine Bauer S."/>
            <person name="Stokke R."/>
            <person name="Dahle H."/>
            <person name="Steen I.H."/>
        </authorList>
    </citation>
    <scope>NUCLEOTIDE SEQUENCE [LARGE SCALE GENOMIC DNA]</scope>
    <source>
        <strain evidence="3">LP1</strain>
    </source>
</reference>
<dbReference type="Pfam" id="PF10677">
    <property type="entry name" value="DUF2490"/>
    <property type="match status" value="1"/>
</dbReference>
<keyword evidence="1" id="KW-0732">Signal</keyword>
<accession>A0A0X8G8C7</accession>
<dbReference type="OrthoDB" id="1418626at2"/>
<dbReference type="Proteomes" id="UP000059672">
    <property type="component" value="Chromosome"/>
</dbReference>
<evidence type="ECO:0000313" key="2">
    <source>
        <dbReference type="EMBL" id="AMC11953.1"/>
    </source>
</evidence>
<dbReference type="InterPro" id="IPR019619">
    <property type="entry name" value="DUF2490"/>
</dbReference>
<evidence type="ECO:0008006" key="4">
    <source>
        <dbReference type="Google" id="ProtNLM"/>
    </source>
</evidence>
<dbReference type="AlphaFoldDB" id="A0A0X8G8C7"/>
<proteinExistence type="predicted"/>
<gene>
    <name evidence="2" type="ORF">Lupro_12040</name>
</gene>
<dbReference type="RefSeq" id="WP_068210734.1">
    <property type="nucleotide sequence ID" value="NZ_CP013355.1"/>
</dbReference>